<dbReference type="InterPro" id="IPR020084">
    <property type="entry name" value="NUDIX_hydrolase_CS"/>
</dbReference>
<evidence type="ECO:0000256" key="2">
    <source>
        <dbReference type="ARBA" id="ARBA00022801"/>
    </source>
</evidence>
<reference evidence="6 7" key="1">
    <citation type="submission" date="2016-10" db="EMBL/GenBank/DDBJ databases">
        <authorList>
            <person name="de Groot N.N."/>
        </authorList>
    </citation>
    <scope>NUCLEOTIDE SEQUENCE [LARGE SCALE GENOMIC DNA]</scope>
    <source>
        <strain evidence="6 7">AA1</strain>
    </source>
</reference>
<dbReference type="PROSITE" id="PS00893">
    <property type="entry name" value="NUDIX_BOX"/>
    <property type="match status" value="1"/>
</dbReference>
<dbReference type="Pfam" id="PF00293">
    <property type="entry name" value="NUDIX"/>
    <property type="match status" value="1"/>
</dbReference>
<dbReference type="EMBL" id="FMUX01000007">
    <property type="protein sequence ID" value="SCY33368.1"/>
    <property type="molecule type" value="Genomic_DNA"/>
</dbReference>
<evidence type="ECO:0000256" key="3">
    <source>
        <dbReference type="ARBA" id="ARBA00022842"/>
    </source>
</evidence>
<organism evidence="6 7">
    <name type="scientific">Desulfoluna spongiiphila</name>
    <dbReference type="NCBI Taxonomy" id="419481"/>
    <lineage>
        <taxon>Bacteria</taxon>
        <taxon>Pseudomonadati</taxon>
        <taxon>Thermodesulfobacteriota</taxon>
        <taxon>Desulfobacteria</taxon>
        <taxon>Desulfobacterales</taxon>
        <taxon>Desulfolunaceae</taxon>
        <taxon>Desulfoluna</taxon>
    </lineage>
</organism>
<dbReference type="SUPFAM" id="SSF55811">
    <property type="entry name" value="Nudix"/>
    <property type="match status" value="1"/>
</dbReference>
<dbReference type="PANTHER" id="PTHR43222:SF2">
    <property type="entry name" value="NUDIX HYDROLASE 23, CHLOROPLASTIC"/>
    <property type="match status" value="1"/>
</dbReference>
<evidence type="ECO:0000313" key="7">
    <source>
        <dbReference type="Proteomes" id="UP000198870"/>
    </source>
</evidence>
<gene>
    <name evidence="6" type="ORF">SAMN05216233_10790</name>
</gene>
<evidence type="ECO:0000256" key="4">
    <source>
        <dbReference type="RuleBase" id="RU003476"/>
    </source>
</evidence>
<feature type="domain" description="Nudix hydrolase" evidence="5">
    <location>
        <begin position="1"/>
        <end position="128"/>
    </location>
</feature>
<dbReference type="Proteomes" id="UP000198870">
    <property type="component" value="Unassembled WGS sequence"/>
</dbReference>
<dbReference type="InterPro" id="IPR015797">
    <property type="entry name" value="NUDIX_hydrolase-like_dom_sf"/>
</dbReference>
<dbReference type="InterPro" id="IPR000086">
    <property type="entry name" value="NUDIX_hydrolase_dom"/>
</dbReference>
<dbReference type="CDD" id="cd18882">
    <property type="entry name" value="NUDIX_Hydrolase"/>
    <property type="match status" value="1"/>
</dbReference>
<keyword evidence="7" id="KW-1185">Reference proteome</keyword>
<dbReference type="PROSITE" id="PS51462">
    <property type="entry name" value="NUDIX"/>
    <property type="match status" value="1"/>
</dbReference>
<dbReference type="STRING" id="419481.SAMN05216233_10790"/>
<dbReference type="AlphaFoldDB" id="A0A1G5F413"/>
<evidence type="ECO:0000256" key="1">
    <source>
        <dbReference type="ARBA" id="ARBA00001946"/>
    </source>
</evidence>
<dbReference type="GO" id="GO:0016787">
    <property type="term" value="F:hydrolase activity"/>
    <property type="evidence" value="ECO:0007669"/>
    <property type="project" value="UniProtKB-KW"/>
</dbReference>
<dbReference type="RefSeq" id="WP_092210737.1">
    <property type="nucleotide sequence ID" value="NZ_FMUX01000007.1"/>
</dbReference>
<keyword evidence="2 4" id="KW-0378">Hydrolase</keyword>
<name>A0A1G5F413_9BACT</name>
<dbReference type="Gene3D" id="3.90.79.10">
    <property type="entry name" value="Nucleoside Triphosphate Pyrophosphohydrolase"/>
    <property type="match status" value="1"/>
</dbReference>
<protein>
    <submittedName>
        <fullName evidence="6">8-oxo-dGTP diphosphatase</fullName>
    </submittedName>
</protein>
<dbReference type="InterPro" id="IPR020476">
    <property type="entry name" value="Nudix_hydrolase"/>
</dbReference>
<keyword evidence="3" id="KW-0460">Magnesium</keyword>
<comment type="cofactor">
    <cofactor evidence="1">
        <name>Mg(2+)</name>
        <dbReference type="ChEBI" id="CHEBI:18420"/>
    </cofactor>
</comment>
<sequence length="132" mass="14987">MKPEGTSILLINPQNKVLLMLRDDLPHLPCPNMWDLPGGHVEAGETPEACIQRELLEEIGFCPDLIRPFGVYDFPDRLEYVFTARADFDPETVHLTEGQKIAWFSFDEADALDLAFGFNLVITHWGEKRASD</sequence>
<evidence type="ECO:0000259" key="5">
    <source>
        <dbReference type="PROSITE" id="PS51462"/>
    </source>
</evidence>
<dbReference type="OrthoDB" id="9775346at2"/>
<accession>A0A1G5F413</accession>
<dbReference type="PANTHER" id="PTHR43222">
    <property type="entry name" value="NUDIX HYDROLASE 23"/>
    <property type="match status" value="1"/>
</dbReference>
<proteinExistence type="inferred from homology"/>
<evidence type="ECO:0000313" key="6">
    <source>
        <dbReference type="EMBL" id="SCY33368.1"/>
    </source>
</evidence>
<comment type="similarity">
    <text evidence="4">Belongs to the Nudix hydrolase family.</text>
</comment>
<dbReference type="PRINTS" id="PR00502">
    <property type="entry name" value="NUDIXFAMILY"/>
</dbReference>